<dbReference type="EMBL" id="ML993593">
    <property type="protein sequence ID" value="KAF2167361.1"/>
    <property type="molecule type" value="Genomic_DNA"/>
</dbReference>
<keyword evidence="3" id="KW-1185">Reference proteome</keyword>
<feature type="region of interest" description="Disordered" evidence="1">
    <location>
        <begin position="305"/>
        <end position="339"/>
    </location>
</feature>
<dbReference type="GeneID" id="54565807"/>
<dbReference type="AlphaFoldDB" id="A0A6A6CK00"/>
<gene>
    <name evidence="2" type="ORF">M409DRAFT_53967</name>
</gene>
<evidence type="ECO:0000313" key="2">
    <source>
        <dbReference type="EMBL" id="KAF2167361.1"/>
    </source>
</evidence>
<organism evidence="2 3">
    <name type="scientific">Zasmidium cellare ATCC 36951</name>
    <dbReference type="NCBI Taxonomy" id="1080233"/>
    <lineage>
        <taxon>Eukaryota</taxon>
        <taxon>Fungi</taxon>
        <taxon>Dikarya</taxon>
        <taxon>Ascomycota</taxon>
        <taxon>Pezizomycotina</taxon>
        <taxon>Dothideomycetes</taxon>
        <taxon>Dothideomycetidae</taxon>
        <taxon>Mycosphaerellales</taxon>
        <taxon>Mycosphaerellaceae</taxon>
        <taxon>Zasmidium</taxon>
    </lineage>
</organism>
<feature type="compositionally biased region" description="Low complexity" evidence="1">
    <location>
        <begin position="66"/>
        <end position="81"/>
    </location>
</feature>
<dbReference type="Proteomes" id="UP000799537">
    <property type="component" value="Unassembled WGS sequence"/>
</dbReference>
<feature type="compositionally biased region" description="Low complexity" evidence="1">
    <location>
        <begin position="47"/>
        <end position="59"/>
    </location>
</feature>
<protein>
    <submittedName>
        <fullName evidence="2">Uncharacterized protein</fullName>
    </submittedName>
</protein>
<feature type="region of interest" description="Disordered" evidence="1">
    <location>
        <begin position="1"/>
        <end position="99"/>
    </location>
</feature>
<reference evidence="2" key="1">
    <citation type="journal article" date="2020" name="Stud. Mycol.">
        <title>101 Dothideomycetes genomes: a test case for predicting lifestyles and emergence of pathogens.</title>
        <authorList>
            <person name="Haridas S."/>
            <person name="Albert R."/>
            <person name="Binder M."/>
            <person name="Bloem J."/>
            <person name="Labutti K."/>
            <person name="Salamov A."/>
            <person name="Andreopoulos B."/>
            <person name="Baker S."/>
            <person name="Barry K."/>
            <person name="Bills G."/>
            <person name="Bluhm B."/>
            <person name="Cannon C."/>
            <person name="Castanera R."/>
            <person name="Culley D."/>
            <person name="Daum C."/>
            <person name="Ezra D."/>
            <person name="Gonzalez J."/>
            <person name="Henrissat B."/>
            <person name="Kuo A."/>
            <person name="Liang C."/>
            <person name="Lipzen A."/>
            <person name="Lutzoni F."/>
            <person name="Magnuson J."/>
            <person name="Mondo S."/>
            <person name="Nolan M."/>
            <person name="Ohm R."/>
            <person name="Pangilinan J."/>
            <person name="Park H.-J."/>
            <person name="Ramirez L."/>
            <person name="Alfaro M."/>
            <person name="Sun H."/>
            <person name="Tritt A."/>
            <person name="Yoshinaga Y."/>
            <person name="Zwiers L.-H."/>
            <person name="Turgeon B."/>
            <person name="Goodwin S."/>
            <person name="Spatafora J."/>
            <person name="Crous P."/>
            <person name="Grigoriev I."/>
        </authorList>
    </citation>
    <scope>NUCLEOTIDE SEQUENCE</scope>
    <source>
        <strain evidence="2">ATCC 36951</strain>
    </source>
</reference>
<evidence type="ECO:0000256" key="1">
    <source>
        <dbReference type="SAM" id="MobiDB-lite"/>
    </source>
</evidence>
<feature type="region of interest" description="Disordered" evidence="1">
    <location>
        <begin position="137"/>
        <end position="179"/>
    </location>
</feature>
<name>A0A6A6CK00_ZASCE</name>
<dbReference type="RefSeq" id="XP_033668250.1">
    <property type="nucleotide sequence ID" value="XM_033812535.1"/>
</dbReference>
<accession>A0A6A6CK00</accession>
<feature type="compositionally biased region" description="Polar residues" evidence="1">
    <location>
        <begin position="36"/>
        <end position="46"/>
    </location>
</feature>
<evidence type="ECO:0000313" key="3">
    <source>
        <dbReference type="Proteomes" id="UP000799537"/>
    </source>
</evidence>
<feature type="compositionally biased region" description="Polar residues" evidence="1">
    <location>
        <begin position="15"/>
        <end position="27"/>
    </location>
</feature>
<sequence length="339" mass="38517">MVLRSVLPVDEDSTSDNSPFRPSTFAPSTPAPIPLPTTSNSNPTAIRSSSGMRSSSLDDMGFDPASTETTTRPRSLSSPTPKLDAQRPPSSSATISLKPPIHGFDNWCGPCHVNSKVKQEKEWMPAQAPEIEKDYTHTMAPKEQETPFQGLIRSSGRRKRTLSSPLSGQFAQRDDEKKSAFSEAGTWKALRAFRQESRNYLHTTEVDRAPRYGRDTPVTIRSHEMRHDKLSKIQEREADVALREAKVPERERIMSARESKAFHLEIVRNHIQPQAKFNTKFDMARTWEQESDAVWRECMEVIRSGRRDVNKQERAQEEKEKNTEDEKSEGYEMVDKADA</sequence>
<proteinExistence type="predicted"/>